<gene>
    <name evidence="9" type="ORF">H4R34_000129</name>
</gene>
<dbReference type="SUPFAM" id="SSF144217">
    <property type="entry name" value="CSL zinc finger"/>
    <property type="match status" value="1"/>
</dbReference>
<dbReference type="InterPro" id="IPR036671">
    <property type="entry name" value="DPH_MB_sf"/>
</dbReference>
<comment type="similarity">
    <text evidence="2">Belongs to the DPH4 family.</text>
</comment>
<comment type="function">
    <text evidence="1">Required for the first step of diphthamide biosynthesis, the transfer of 3-amino-3-carboxypropyl from S-adenosyl-L-methionine to a histidine residue. Diphthamide is a post-translational modification of histidine which occurs in elongation factor 2.</text>
</comment>
<protein>
    <recommendedName>
        <fullName evidence="3">Diphthamide biosynthesis protein 4</fullName>
    </recommendedName>
</protein>
<dbReference type="Pfam" id="PF00226">
    <property type="entry name" value="DnaJ"/>
    <property type="match status" value="1"/>
</dbReference>
<keyword evidence="5" id="KW-0862">Zinc</keyword>
<dbReference type="PROSITE" id="PS50076">
    <property type="entry name" value="DNAJ_2"/>
    <property type="match status" value="1"/>
</dbReference>
<proteinExistence type="inferred from homology"/>
<sequence>MVEHFTHYQYLRVAPTAEYYAIKRAYQQRILETHPDKHSQRTAHTSALPDANEPFAEPHADLFNKVRLAWHILQSTDRRKAYDAYLKDLEARTHGIIHDEVGLDEMDYDSDAEEYLYPCRCGGDYMLSRQDLALGADVAQCTTCSLRVVVEYQVELDDP</sequence>
<keyword evidence="6" id="KW-0408">Iron</keyword>
<evidence type="ECO:0000256" key="3">
    <source>
        <dbReference type="ARBA" id="ARBA00021797"/>
    </source>
</evidence>
<organism evidence="9 10">
    <name type="scientific">Dimargaris verticillata</name>
    <dbReference type="NCBI Taxonomy" id="2761393"/>
    <lineage>
        <taxon>Eukaryota</taxon>
        <taxon>Fungi</taxon>
        <taxon>Fungi incertae sedis</taxon>
        <taxon>Zoopagomycota</taxon>
        <taxon>Kickxellomycotina</taxon>
        <taxon>Dimargaritomycetes</taxon>
        <taxon>Dimargaritales</taxon>
        <taxon>Dimargaritaceae</taxon>
        <taxon>Dimargaris</taxon>
    </lineage>
</organism>
<dbReference type="EMBL" id="JANBQB010000002">
    <property type="protein sequence ID" value="KAJ1985308.1"/>
    <property type="molecule type" value="Genomic_DNA"/>
</dbReference>
<evidence type="ECO:0000256" key="4">
    <source>
        <dbReference type="ARBA" id="ARBA00022723"/>
    </source>
</evidence>
<evidence type="ECO:0000256" key="6">
    <source>
        <dbReference type="ARBA" id="ARBA00023004"/>
    </source>
</evidence>
<dbReference type="CDD" id="cd06257">
    <property type="entry name" value="DnaJ"/>
    <property type="match status" value="1"/>
</dbReference>
<dbReference type="OrthoDB" id="445556at2759"/>
<keyword evidence="4" id="KW-0479">Metal-binding</keyword>
<dbReference type="PROSITE" id="PS51074">
    <property type="entry name" value="DPH_MB"/>
    <property type="match status" value="1"/>
</dbReference>
<dbReference type="Gene3D" id="1.10.287.110">
    <property type="entry name" value="DnaJ domain"/>
    <property type="match status" value="1"/>
</dbReference>
<dbReference type="InterPro" id="IPR036869">
    <property type="entry name" value="J_dom_sf"/>
</dbReference>
<evidence type="ECO:0000313" key="9">
    <source>
        <dbReference type="EMBL" id="KAJ1985308.1"/>
    </source>
</evidence>
<dbReference type="InterPro" id="IPR001623">
    <property type="entry name" value="DnaJ_domain"/>
</dbReference>
<dbReference type="AlphaFoldDB" id="A0A9W8BDA9"/>
<evidence type="ECO:0000259" key="7">
    <source>
        <dbReference type="PROSITE" id="PS50076"/>
    </source>
</evidence>
<dbReference type="PANTHER" id="PTHR45255:SF1">
    <property type="entry name" value="DNAJ HOMOLOG SUBFAMILY C MEMBER 24"/>
    <property type="match status" value="1"/>
</dbReference>
<dbReference type="InterPro" id="IPR007872">
    <property type="entry name" value="DPH_MB_dom"/>
</dbReference>
<evidence type="ECO:0000313" key="10">
    <source>
        <dbReference type="Proteomes" id="UP001151582"/>
    </source>
</evidence>
<dbReference type="GO" id="GO:0001671">
    <property type="term" value="F:ATPase activator activity"/>
    <property type="evidence" value="ECO:0007669"/>
    <property type="project" value="TreeGrafter"/>
</dbReference>
<evidence type="ECO:0000256" key="1">
    <source>
        <dbReference type="ARBA" id="ARBA00003474"/>
    </source>
</evidence>
<evidence type="ECO:0000256" key="2">
    <source>
        <dbReference type="ARBA" id="ARBA00006169"/>
    </source>
</evidence>
<dbReference type="Pfam" id="PF05207">
    <property type="entry name" value="Zn_ribbon_CSL"/>
    <property type="match status" value="1"/>
</dbReference>
<evidence type="ECO:0000256" key="5">
    <source>
        <dbReference type="ARBA" id="ARBA00022833"/>
    </source>
</evidence>
<accession>A0A9W8BDA9</accession>
<dbReference type="Proteomes" id="UP001151582">
    <property type="component" value="Unassembled WGS sequence"/>
</dbReference>
<reference evidence="9" key="1">
    <citation type="submission" date="2022-07" db="EMBL/GenBank/DDBJ databases">
        <title>Phylogenomic reconstructions and comparative analyses of Kickxellomycotina fungi.</title>
        <authorList>
            <person name="Reynolds N.K."/>
            <person name="Stajich J.E."/>
            <person name="Barry K."/>
            <person name="Grigoriev I.V."/>
            <person name="Crous P."/>
            <person name="Smith M.E."/>
        </authorList>
    </citation>
    <scope>NUCLEOTIDE SEQUENCE</scope>
    <source>
        <strain evidence="9">RSA 567</strain>
    </source>
</reference>
<dbReference type="Gene3D" id="3.10.660.10">
    <property type="entry name" value="DPH Zinc finger"/>
    <property type="match status" value="1"/>
</dbReference>
<name>A0A9W8BDA9_9FUNG</name>
<dbReference type="SUPFAM" id="SSF46565">
    <property type="entry name" value="Chaperone J-domain"/>
    <property type="match status" value="1"/>
</dbReference>
<feature type="domain" description="DPH-type MB" evidence="8">
    <location>
        <begin position="97"/>
        <end position="153"/>
    </location>
</feature>
<comment type="caution">
    <text evidence="9">The sequence shown here is derived from an EMBL/GenBank/DDBJ whole genome shotgun (WGS) entry which is preliminary data.</text>
</comment>
<dbReference type="PANTHER" id="PTHR45255">
    <property type="entry name" value="DNAJ HOMOLOG SUBFAMILY C MEMBER 24"/>
    <property type="match status" value="1"/>
</dbReference>
<keyword evidence="10" id="KW-1185">Reference proteome</keyword>
<feature type="domain" description="J" evidence="7">
    <location>
        <begin position="6"/>
        <end position="86"/>
    </location>
</feature>
<dbReference type="GO" id="GO:0008198">
    <property type="term" value="F:ferrous iron binding"/>
    <property type="evidence" value="ECO:0007669"/>
    <property type="project" value="TreeGrafter"/>
</dbReference>
<evidence type="ECO:0000259" key="8">
    <source>
        <dbReference type="PROSITE" id="PS51074"/>
    </source>
</evidence>